<protein>
    <submittedName>
        <fullName evidence="1">Uncharacterized protein</fullName>
    </submittedName>
</protein>
<accession>A0ABQ0EBV9</accession>
<gene>
    <name evidence="1" type="ORF">Defa_27770</name>
</gene>
<evidence type="ECO:0000313" key="2">
    <source>
        <dbReference type="Proteomes" id="UP001628192"/>
    </source>
</evidence>
<keyword evidence="2" id="KW-1185">Reference proteome</keyword>
<comment type="caution">
    <text evidence="1">The sequence shown here is derived from an EMBL/GenBank/DDBJ whole genome shotgun (WGS) entry which is preliminary data.</text>
</comment>
<evidence type="ECO:0000313" key="1">
    <source>
        <dbReference type="EMBL" id="GAB1255290.1"/>
    </source>
</evidence>
<dbReference type="Proteomes" id="UP001628192">
    <property type="component" value="Unassembled WGS sequence"/>
</dbReference>
<name>A0ABQ0EBV9_9BACT</name>
<reference evidence="1 2" key="1">
    <citation type="journal article" date="2025" name="Int. J. Syst. Evol. Microbiol.">
        <title>Desulfovibrio falkowii sp. nov., Porphyromonas miyakawae sp. nov., Mediterraneibacter flintii sp. nov. and Owariibacterium komagatae gen. nov., sp. nov., isolated from human faeces.</title>
        <authorList>
            <person name="Hamaguchi T."/>
            <person name="Ohara M."/>
            <person name="Hisatomi A."/>
            <person name="Sekiguchi K."/>
            <person name="Takeda J.I."/>
            <person name="Ueyama J."/>
            <person name="Ito M."/>
            <person name="Nishiwaki H."/>
            <person name="Ogi T."/>
            <person name="Hirayama M."/>
            <person name="Ohkuma M."/>
            <person name="Sakamoto M."/>
            <person name="Ohno K."/>
        </authorList>
    </citation>
    <scope>NUCLEOTIDE SEQUENCE [LARGE SCALE GENOMIC DNA]</scope>
    <source>
        <strain evidence="1 2">13CB8C</strain>
    </source>
</reference>
<proteinExistence type="predicted"/>
<dbReference type="EMBL" id="BAAFSG010000001">
    <property type="protein sequence ID" value="GAB1255290.1"/>
    <property type="molecule type" value="Genomic_DNA"/>
</dbReference>
<sequence length="54" mass="5878">MLRAILCRAQQKAVRPQRFYGSGQCRVNRVVPGPLQKTLPALLTARALCATLAA</sequence>
<organism evidence="1 2">
    <name type="scientific">Desulfovibrio falkowii</name>
    <dbReference type="NCBI Taxonomy" id="3136602"/>
    <lineage>
        <taxon>Bacteria</taxon>
        <taxon>Pseudomonadati</taxon>
        <taxon>Thermodesulfobacteriota</taxon>
        <taxon>Desulfovibrionia</taxon>
        <taxon>Desulfovibrionales</taxon>
        <taxon>Desulfovibrionaceae</taxon>
        <taxon>Desulfovibrio</taxon>
    </lineage>
</organism>